<evidence type="ECO:0000259" key="2">
    <source>
        <dbReference type="Pfam" id="PF00535"/>
    </source>
</evidence>
<evidence type="ECO:0000313" key="4">
    <source>
        <dbReference type="Proteomes" id="UP000290253"/>
    </source>
</evidence>
<dbReference type="Proteomes" id="UP000290253">
    <property type="component" value="Unassembled WGS sequence"/>
</dbReference>
<evidence type="ECO:0000313" key="3">
    <source>
        <dbReference type="EMBL" id="RXS93309.1"/>
    </source>
</evidence>
<protein>
    <submittedName>
        <fullName evidence="3">Tetratricopeptide repeat protein</fullName>
    </submittedName>
</protein>
<keyword evidence="4" id="KW-1185">Reference proteome</keyword>
<name>A0A4Q1S8U3_9BACT</name>
<comment type="caution">
    <text evidence="3">The sequence shown here is derived from an EMBL/GenBank/DDBJ whole genome shotgun (WGS) entry which is preliminary data.</text>
</comment>
<dbReference type="InterPro" id="IPR001173">
    <property type="entry name" value="Glyco_trans_2-like"/>
</dbReference>
<dbReference type="PANTHER" id="PTHR43630:SF2">
    <property type="entry name" value="GLYCOSYLTRANSFERASE"/>
    <property type="match status" value="1"/>
</dbReference>
<dbReference type="InterPro" id="IPR011990">
    <property type="entry name" value="TPR-like_helical_dom_sf"/>
</dbReference>
<feature type="domain" description="Glycosyltransferase 2-like" evidence="2">
    <location>
        <begin position="11"/>
        <end position="92"/>
    </location>
</feature>
<dbReference type="SUPFAM" id="SSF53448">
    <property type="entry name" value="Nucleotide-diphospho-sugar transferases"/>
    <property type="match status" value="1"/>
</dbReference>
<dbReference type="Pfam" id="PF14559">
    <property type="entry name" value="TPR_19"/>
    <property type="match status" value="1"/>
</dbReference>
<dbReference type="Pfam" id="PF00535">
    <property type="entry name" value="Glycos_transf_2"/>
    <property type="match status" value="1"/>
</dbReference>
<gene>
    <name evidence="3" type="ORF">ESZ00_18310</name>
</gene>
<dbReference type="InterPro" id="IPR029044">
    <property type="entry name" value="Nucleotide-diphossugar_trans"/>
</dbReference>
<dbReference type="Gene3D" id="1.25.40.10">
    <property type="entry name" value="Tetratricopeptide repeat domain"/>
    <property type="match status" value="1"/>
</dbReference>
<comment type="similarity">
    <text evidence="1">Belongs to the glycosyltransferase 2 family. WaaE/KdtX subfamily.</text>
</comment>
<dbReference type="SMART" id="SM00028">
    <property type="entry name" value="TPR"/>
    <property type="match status" value="3"/>
</dbReference>
<dbReference type="OrthoDB" id="9815923at2"/>
<reference evidence="3 4" key="1">
    <citation type="journal article" date="2016" name="Int. J. Syst. Evol. Microbiol.">
        <title>Acidipila dinghuensis sp. nov., an acidobacterium isolated from forest soil.</title>
        <authorList>
            <person name="Jiang Y.W."/>
            <person name="Wang J."/>
            <person name="Chen M.H."/>
            <person name="Lv Y.Y."/>
            <person name="Qiu L.H."/>
        </authorList>
    </citation>
    <scope>NUCLEOTIDE SEQUENCE [LARGE SCALE GENOMIC DNA]</scope>
    <source>
        <strain evidence="3 4">DHOF10</strain>
    </source>
</reference>
<dbReference type="PANTHER" id="PTHR43630">
    <property type="entry name" value="POLY-BETA-1,6-N-ACETYL-D-GLUCOSAMINE SYNTHASE"/>
    <property type="match status" value="1"/>
</dbReference>
<evidence type="ECO:0000256" key="1">
    <source>
        <dbReference type="ARBA" id="ARBA00038494"/>
    </source>
</evidence>
<dbReference type="CDD" id="cd02511">
    <property type="entry name" value="Beta4Glucosyltransferase"/>
    <property type="match status" value="1"/>
</dbReference>
<dbReference type="InterPro" id="IPR019734">
    <property type="entry name" value="TPR_rpt"/>
</dbReference>
<dbReference type="AlphaFoldDB" id="A0A4Q1S8U3"/>
<proteinExistence type="inferred from homology"/>
<dbReference type="Gene3D" id="3.90.550.10">
    <property type="entry name" value="Spore Coat Polysaccharide Biosynthesis Protein SpsA, Chain A"/>
    <property type="match status" value="1"/>
</dbReference>
<dbReference type="EMBL" id="SDMK01000005">
    <property type="protein sequence ID" value="RXS93309.1"/>
    <property type="molecule type" value="Genomic_DNA"/>
</dbReference>
<dbReference type="RefSeq" id="WP_129209851.1">
    <property type="nucleotide sequence ID" value="NZ_BMGU01000002.1"/>
</dbReference>
<organism evidence="3 4">
    <name type="scientific">Silvibacterium dinghuense</name>
    <dbReference type="NCBI Taxonomy" id="1560006"/>
    <lineage>
        <taxon>Bacteria</taxon>
        <taxon>Pseudomonadati</taxon>
        <taxon>Acidobacteriota</taxon>
        <taxon>Terriglobia</taxon>
        <taxon>Terriglobales</taxon>
        <taxon>Acidobacteriaceae</taxon>
        <taxon>Silvibacterium</taxon>
    </lineage>
</organism>
<accession>A0A4Q1S8U3</accession>
<sequence>MARKPVVELAMIVRNGGDGLARAILSAQAAVDRIVIGDTGSTDSSVATARNMGAFVFHVPWENDFSQARNAVLQACRGDWVLILDADEMLDPAGAASIPQLTAQSQVDAWEVWKWHYIRAQTSRSGVEPARINPCILPESGSYPAYTRSPNTLLFRRRPDVYFEYTVHETVSRRIHKLGLRTAEAPFVIHHFGYAEETAQQRREKLEQYHQMGLRKAEAHPLDYWAHYELGLSELEHRHNPQQALANFENALKLNPEFAPGWLYAGICLTRSGRYPQALACLARAEEKMPPHGPVHPLLCEAKGDAFFHGGEIAQAEQQYRLAGRDTDLSPLAACKLGACEVQLGKAENGLARIEAAVEREPQTAELYDIWVAAAMLAGDIRTAAQVARQRLRIGQPSVHSFVLAAGLQARLEDWRRAVSILEDGIGHYPNDAGLRREWKIAMKRGNIGG</sequence>
<dbReference type="SUPFAM" id="SSF48452">
    <property type="entry name" value="TPR-like"/>
    <property type="match status" value="1"/>
</dbReference>